<evidence type="ECO:0000256" key="1">
    <source>
        <dbReference type="SAM" id="MobiDB-lite"/>
    </source>
</evidence>
<evidence type="ECO:0000313" key="3">
    <source>
        <dbReference type="Proteomes" id="UP000092971"/>
    </source>
</evidence>
<accession>A0A1B1YBK3</accession>
<feature type="compositionally biased region" description="Polar residues" evidence="1">
    <location>
        <begin position="37"/>
        <end position="55"/>
    </location>
</feature>
<reference evidence="2 3" key="1">
    <citation type="submission" date="2016-02" db="EMBL/GenBank/DDBJ databases">
        <title>Comparison of Clostridium stercorarium subspecies using comparative genomics and transcriptomics.</title>
        <authorList>
            <person name="Schellenberg J."/>
            <person name="Thallinger G."/>
            <person name="Levin D.B."/>
            <person name="Zhang X."/>
            <person name="Alvare G."/>
            <person name="Fristensky B."/>
            <person name="Sparling R."/>
        </authorList>
    </citation>
    <scope>NUCLEOTIDE SEQUENCE [LARGE SCALE GENOMIC DNA]</scope>
    <source>
        <strain evidence="2 3">DSM 2910</strain>
    </source>
</reference>
<name>A0A1B1YBK3_THEST</name>
<dbReference type="AlphaFoldDB" id="A0A1B1YBK3"/>
<dbReference type="EMBL" id="CP014672">
    <property type="protein sequence ID" value="ANW98146.1"/>
    <property type="molecule type" value="Genomic_DNA"/>
</dbReference>
<feature type="region of interest" description="Disordered" evidence="1">
    <location>
        <begin position="37"/>
        <end position="108"/>
    </location>
</feature>
<dbReference type="Proteomes" id="UP000092971">
    <property type="component" value="Chromosome"/>
</dbReference>
<sequence length="108" mass="12562">MPIRPIDFQVMIPKTVDVSRIQANEQHSVHAALQSKLQSVEKQSEQNMRQVNNQKEVSEIYIRDNNERNNKERKQNSENSREKLNKEKNSKSKPYGGKMPGSTIDIRL</sequence>
<organism evidence="2 3">
    <name type="scientific">Thermoclostridium stercorarium subsp. thermolacticum DSM 2910</name>
    <dbReference type="NCBI Taxonomy" id="1121336"/>
    <lineage>
        <taxon>Bacteria</taxon>
        <taxon>Bacillati</taxon>
        <taxon>Bacillota</taxon>
        <taxon>Clostridia</taxon>
        <taxon>Eubacteriales</taxon>
        <taxon>Oscillospiraceae</taxon>
        <taxon>Thermoclostridium</taxon>
    </lineage>
</organism>
<gene>
    <name evidence="2" type="ORF">CSTERTH_03360</name>
</gene>
<proteinExistence type="predicted"/>
<dbReference type="RefSeq" id="WP_015358424.1">
    <property type="nucleotide sequence ID" value="NZ_CP014672.1"/>
</dbReference>
<dbReference type="OrthoDB" id="1708376at2"/>
<evidence type="ECO:0000313" key="2">
    <source>
        <dbReference type="EMBL" id="ANW98146.1"/>
    </source>
</evidence>
<protein>
    <submittedName>
        <fullName evidence="2">Uncharacterized protein</fullName>
    </submittedName>
</protein>
<feature type="compositionally biased region" description="Basic and acidic residues" evidence="1">
    <location>
        <begin position="56"/>
        <end position="90"/>
    </location>
</feature>